<accession>A0A1H6E398</accession>
<name>A0A1H6E398_9ACTN</name>
<dbReference type="PROSITE" id="PS51318">
    <property type="entry name" value="TAT"/>
    <property type="match status" value="1"/>
</dbReference>
<dbReference type="Proteomes" id="UP000236723">
    <property type="component" value="Unassembled WGS sequence"/>
</dbReference>
<protein>
    <submittedName>
        <fullName evidence="1">Alkaline phosphatase D</fullName>
    </submittedName>
</protein>
<keyword evidence="2" id="KW-1185">Reference proteome</keyword>
<sequence length="342" mass="35914">MTGQSDRNLTRRTFLAATGAAAGSLALTSGPERTAAAAAQAATDAVVPLARSVQRSWLGPDFWANRLQDWHLADGRIEGIAKPGPHRLRTIGILTRELTGDGAARLRVRTGTLAPGPGFSGFLVGAGAGALDPRAAALVQGPSGEGGGLLAVYGSDGQVAFRDHAEESRPFAFTAFPAKVDTPAAGPRTLDEDVELVLELKPSGGGDLRLRLYARDRRTDRILSSATLEGVAPERVRGGFSLVESDDRPVQGARFWFSDLHATGPGVTIHRDRAFGPIVGTLFSVSGSVLKLTAQLVPLGPDDPRELYRLNRDLGELTDVAAEHPALVRKAERLLAGAVSGA</sequence>
<dbReference type="AlphaFoldDB" id="A0A1H6E398"/>
<proteinExistence type="predicted"/>
<dbReference type="EMBL" id="FNVO01000030">
    <property type="protein sequence ID" value="SEG91683.1"/>
    <property type="molecule type" value="Genomic_DNA"/>
</dbReference>
<reference evidence="2" key="1">
    <citation type="submission" date="2016-10" db="EMBL/GenBank/DDBJ databases">
        <authorList>
            <person name="Varghese N."/>
            <person name="Submissions S."/>
        </authorList>
    </citation>
    <scope>NUCLEOTIDE SEQUENCE [LARGE SCALE GENOMIC DNA]</scope>
    <source>
        <strain evidence="2">DSM 43163</strain>
    </source>
</reference>
<gene>
    <name evidence="1" type="ORF">SAMN04489712_13020</name>
</gene>
<dbReference type="InterPro" id="IPR006311">
    <property type="entry name" value="TAT_signal"/>
</dbReference>
<evidence type="ECO:0000313" key="2">
    <source>
        <dbReference type="Proteomes" id="UP000236723"/>
    </source>
</evidence>
<evidence type="ECO:0000313" key="1">
    <source>
        <dbReference type="EMBL" id="SEG91683.1"/>
    </source>
</evidence>
<organism evidence="1 2">
    <name type="scientific">Thermomonospora echinospora</name>
    <dbReference type="NCBI Taxonomy" id="1992"/>
    <lineage>
        <taxon>Bacteria</taxon>
        <taxon>Bacillati</taxon>
        <taxon>Actinomycetota</taxon>
        <taxon>Actinomycetes</taxon>
        <taxon>Streptosporangiales</taxon>
        <taxon>Thermomonosporaceae</taxon>
        <taxon>Thermomonospora</taxon>
    </lineage>
</organism>